<sequence>MNSHEEVIEQMKKLLDTLEQTPVQAVSQEHPAATIRDLAFKILNESNTKYPVGFSVTIF</sequence>
<proteinExistence type="predicted"/>
<dbReference type="AlphaFoldDB" id="A0A376FNC9"/>
<accession>A0A376FNC9</accession>
<evidence type="ECO:0000313" key="4">
    <source>
        <dbReference type="Proteomes" id="UP000594864"/>
    </source>
</evidence>
<reference evidence="1 4" key="2">
    <citation type="submission" date="2020-12" db="EMBL/GenBank/DDBJ databases">
        <title>FDA dAtabase for Regulatory Grade micrObial Sequences (FDA-ARGOS): Supporting development and validation of Infectious Disease Dx tests.</title>
        <authorList>
            <person name="Sproer C."/>
            <person name="Gronow S."/>
            <person name="Severitt S."/>
            <person name="Schroder I."/>
            <person name="Tallon L."/>
            <person name="Sadzewicz L."/>
            <person name="Zhao X."/>
            <person name="Boylan J."/>
            <person name="Ott S."/>
            <person name="Bowen H."/>
            <person name="Vavikolanu K."/>
            <person name="Mehta A."/>
            <person name="Aluvathingal J."/>
            <person name="Nadendla S."/>
            <person name="Lowell S."/>
            <person name="Myers T."/>
            <person name="Yan Y."/>
            <person name="Sichtig H."/>
        </authorList>
    </citation>
    <scope>NUCLEOTIDE SEQUENCE [LARGE SCALE GENOMIC DNA]</scope>
    <source>
        <strain evidence="1 4">FDAARGOS_945</strain>
    </source>
</reference>
<evidence type="ECO:0000313" key="1">
    <source>
        <dbReference type="EMBL" id="QPR04425.1"/>
    </source>
</evidence>
<dbReference type="Proteomes" id="UP000254219">
    <property type="component" value="Unassembled WGS sequence"/>
</dbReference>
<organism evidence="2 3">
    <name type="scientific">Escherichia coli</name>
    <dbReference type="NCBI Taxonomy" id="562"/>
    <lineage>
        <taxon>Bacteria</taxon>
        <taxon>Pseudomonadati</taxon>
        <taxon>Pseudomonadota</taxon>
        <taxon>Gammaproteobacteria</taxon>
        <taxon>Enterobacterales</taxon>
        <taxon>Enterobacteriaceae</taxon>
        <taxon>Escherichia</taxon>
    </lineage>
</organism>
<gene>
    <name evidence="1" type="ORF">I6H02_23250</name>
    <name evidence="2" type="ORF">NCTC11181_00419</name>
</gene>
<dbReference type="EMBL" id="CP065611">
    <property type="protein sequence ID" value="QPR04425.1"/>
    <property type="molecule type" value="Genomic_DNA"/>
</dbReference>
<evidence type="ECO:0000313" key="2">
    <source>
        <dbReference type="EMBL" id="STD34622.1"/>
    </source>
</evidence>
<protein>
    <submittedName>
        <fullName evidence="2">Uncharacterized protein</fullName>
    </submittedName>
</protein>
<dbReference type="EMBL" id="UFYN01000002">
    <property type="protein sequence ID" value="STD34622.1"/>
    <property type="molecule type" value="Genomic_DNA"/>
</dbReference>
<dbReference type="Proteomes" id="UP000594864">
    <property type="component" value="Chromosome"/>
</dbReference>
<evidence type="ECO:0000313" key="3">
    <source>
        <dbReference type="Proteomes" id="UP000254219"/>
    </source>
</evidence>
<reference evidence="2 3" key="1">
    <citation type="submission" date="2018-06" db="EMBL/GenBank/DDBJ databases">
        <authorList>
            <consortium name="Pathogen Informatics"/>
            <person name="Doyle S."/>
        </authorList>
    </citation>
    <scope>NUCLEOTIDE SEQUENCE [LARGE SCALE GENOMIC DNA]</scope>
    <source>
        <strain evidence="2 3">NCTC11181</strain>
    </source>
</reference>
<name>A0A376FNC9_ECOLX</name>